<sequence length="223" mass="24820">MMKESIIRSRCSKACEKEEGRKKERSLMDDQPELSLTLVSSTESANSSSSESDVNTRRKRKQTWDEPAPISQSSTVDLQLRDPLPLDWEQCLDLHSGRMYYMNRKTLKKSWMRPKEQKLDLELNISALPTPEDTKNPNSTITTTVAAAAELDEPKRSSAAGNNNNMVAVVCIKCHLLVMLCRSSPCCPNCKHINSLLPPAQPTTPSPSSNAAVEPLKTLSLLH</sequence>
<dbReference type="InterPro" id="IPR051105">
    <property type="entry name" value="WWC/KIBRA_Hippo_Reg"/>
</dbReference>
<dbReference type="InterPro" id="IPR001202">
    <property type="entry name" value="WW_dom"/>
</dbReference>
<gene>
    <name evidence="5" type="ORF">Cni_G20047</name>
</gene>
<feature type="compositionally biased region" description="Low complexity" evidence="3">
    <location>
        <begin position="33"/>
        <end position="52"/>
    </location>
</feature>
<dbReference type="InterPro" id="IPR036020">
    <property type="entry name" value="WW_dom_sf"/>
</dbReference>
<feature type="compositionally biased region" description="Basic and acidic residues" evidence="3">
    <location>
        <begin position="1"/>
        <end position="28"/>
    </location>
</feature>
<feature type="region of interest" description="Disordered" evidence="3">
    <location>
        <begin position="200"/>
        <end position="223"/>
    </location>
</feature>
<protein>
    <recommendedName>
        <fullName evidence="4">WW domain-containing protein</fullName>
    </recommendedName>
</protein>
<keyword evidence="2" id="KW-0963">Cytoplasm</keyword>
<dbReference type="EMBL" id="CP136895">
    <property type="protein sequence ID" value="WOL11285.1"/>
    <property type="molecule type" value="Genomic_DNA"/>
</dbReference>
<reference evidence="5 6" key="1">
    <citation type="submission" date="2023-10" db="EMBL/GenBank/DDBJ databases">
        <title>Chromosome-scale genome assembly provides insights into flower coloration mechanisms of Canna indica.</title>
        <authorList>
            <person name="Li C."/>
        </authorList>
    </citation>
    <scope>NUCLEOTIDE SEQUENCE [LARGE SCALE GENOMIC DNA]</scope>
    <source>
        <tissue evidence="5">Flower</tissue>
    </source>
</reference>
<name>A0AAQ3KNC9_9LILI</name>
<organism evidence="5 6">
    <name type="scientific">Canna indica</name>
    <name type="common">Indian-shot</name>
    <dbReference type="NCBI Taxonomy" id="4628"/>
    <lineage>
        <taxon>Eukaryota</taxon>
        <taxon>Viridiplantae</taxon>
        <taxon>Streptophyta</taxon>
        <taxon>Embryophyta</taxon>
        <taxon>Tracheophyta</taxon>
        <taxon>Spermatophyta</taxon>
        <taxon>Magnoliopsida</taxon>
        <taxon>Liliopsida</taxon>
        <taxon>Zingiberales</taxon>
        <taxon>Cannaceae</taxon>
        <taxon>Canna</taxon>
    </lineage>
</organism>
<evidence type="ECO:0000256" key="1">
    <source>
        <dbReference type="ARBA" id="ARBA00004496"/>
    </source>
</evidence>
<proteinExistence type="predicted"/>
<dbReference type="Proteomes" id="UP001327560">
    <property type="component" value="Chromosome 6"/>
</dbReference>
<accession>A0AAQ3KNC9</accession>
<evidence type="ECO:0000313" key="6">
    <source>
        <dbReference type="Proteomes" id="UP001327560"/>
    </source>
</evidence>
<keyword evidence="6" id="KW-1185">Reference proteome</keyword>
<dbReference type="PANTHER" id="PTHR14791:SF39">
    <property type="entry name" value="OS12G0233100 PROTEIN"/>
    <property type="match status" value="1"/>
</dbReference>
<feature type="domain" description="WW" evidence="4">
    <location>
        <begin position="82"/>
        <end position="116"/>
    </location>
</feature>
<dbReference type="PANTHER" id="PTHR14791">
    <property type="entry name" value="BOMB/KIRA PROTEINS"/>
    <property type="match status" value="1"/>
</dbReference>
<dbReference type="SUPFAM" id="SSF51045">
    <property type="entry name" value="WW domain"/>
    <property type="match status" value="1"/>
</dbReference>
<dbReference type="AlphaFoldDB" id="A0AAQ3KNC9"/>
<dbReference type="Gene3D" id="2.20.70.10">
    <property type="match status" value="1"/>
</dbReference>
<feature type="region of interest" description="Disordered" evidence="3">
    <location>
        <begin position="1"/>
        <end position="76"/>
    </location>
</feature>
<evidence type="ECO:0000259" key="4">
    <source>
        <dbReference type="PROSITE" id="PS50020"/>
    </source>
</evidence>
<evidence type="ECO:0000256" key="3">
    <source>
        <dbReference type="SAM" id="MobiDB-lite"/>
    </source>
</evidence>
<dbReference type="PROSITE" id="PS50020">
    <property type="entry name" value="WW_DOMAIN_2"/>
    <property type="match status" value="1"/>
</dbReference>
<comment type="subcellular location">
    <subcellularLocation>
        <location evidence="1">Cytoplasm</location>
    </subcellularLocation>
</comment>
<dbReference type="GO" id="GO:0005737">
    <property type="term" value="C:cytoplasm"/>
    <property type="evidence" value="ECO:0007669"/>
    <property type="project" value="UniProtKB-SubCell"/>
</dbReference>
<evidence type="ECO:0000313" key="5">
    <source>
        <dbReference type="EMBL" id="WOL11285.1"/>
    </source>
</evidence>
<evidence type="ECO:0000256" key="2">
    <source>
        <dbReference type="ARBA" id="ARBA00022490"/>
    </source>
</evidence>